<organism evidence="2 3">
    <name type="scientific">Liparis tanakae</name>
    <name type="common">Tanaka's snailfish</name>
    <dbReference type="NCBI Taxonomy" id="230148"/>
    <lineage>
        <taxon>Eukaryota</taxon>
        <taxon>Metazoa</taxon>
        <taxon>Chordata</taxon>
        <taxon>Craniata</taxon>
        <taxon>Vertebrata</taxon>
        <taxon>Euteleostomi</taxon>
        <taxon>Actinopterygii</taxon>
        <taxon>Neopterygii</taxon>
        <taxon>Teleostei</taxon>
        <taxon>Neoteleostei</taxon>
        <taxon>Acanthomorphata</taxon>
        <taxon>Eupercaria</taxon>
        <taxon>Perciformes</taxon>
        <taxon>Cottioidei</taxon>
        <taxon>Cottales</taxon>
        <taxon>Liparidae</taxon>
        <taxon>Liparis</taxon>
    </lineage>
</organism>
<sequence>MITLQRKLQLEWSERHFVFTGTRSPPTAPLTTDLRRPATGTPPRRDASIPPNKRTNGTPSDRTGSSPARRTREGPSGTEYGSSEGFHGRTISGYRKNLSNQGSLKNPIQVSQRTLKKGYLRHHFWFQKEPYKPGFFKELFKEPIMVHRTKELFFRVMP</sequence>
<dbReference type="EMBL" id="SRLO01000737">
    <property type="protein sequence ID" value="TNN47561.1"/>
    <property type="molecule type" value="Genomic_DNA"/>
</dbReference>
<keyword evidence="3" id="KW-1185">Reference proteome</keyword>
<gene>
    <name evidence="2" type="ORF">EYF80_042243</name>
</gene>
<comment type="caution">
    <text evidence="2">The sequence shown here is derived from an EMBL/GenBank/DDBJ whole genome shotgun (WGS) entry which is preliminary data.</text>
</comment>
<evidence type="ECO:0000256" key="1">
    <source>
        <dbReference type="SAM" id="MobiDB-lite"/>
    </source>
</evidence>
<proteinExistence type="predicted"/>
<accession>A0A4Z2G2Q4</accession>
<name>A0A4Z2G2Q4_9TELE</name>
<protein>
    <submittedName>
        <fullName evidence="2">Uncharacterized protein</fullName>
    </submittedName>
</protein>
<dbReference type="Proteomes" id="UP000314294">
    <property type="component" value="Unassembled WGS sequence"/>
</dbReference>
<feature type="compositionally biased region" description="Polar residues" evidence="1">
    <location>
        <begin position="53"/>
        <end position="68"/>
    </location>
</feature>
<evidence type="ECO:0000313" key="3">
    <source>
        <dbReference type="Proteomes" id="UP000314294"/>
    </source>
</evidence>
<feature type="region of interest" description="Disordered" evidence="1">
    <location>
        <begin position="19"/>
        <end position="102"/>
    </location>
</feature>
<dbReference type="AlphaFoldDB" id="A0A4Z2G2Q4"/>
<reference evidence="2 3" key="1">
    <citation type="submission" date="2019-03" db="EMBL/GenBank/DDBJ databases">
        <title>First draft genome of Liparis tanakae, snailfish: a comprehensive survey of snailfish specific genes.</title>
        <authorList>
            <person name="Kim W."/>
            <person name="Song I."/>
            <person name="Jeong J.-H."/>
            <person name="Kim D."/>
            <person name="Kim S."/>
            <person name="Ryu S."/>
            <person name="Song J.Y."/>
            <person name="Lee S.K."/>
        </authorList>
    </citation>
    <scope>NUCLEOTIDE SEQUENCE [LARGE SCALE GENOMIC DNA]</scope>
    <source>
        <tissue evidence="2">Muscle</tissue>
    </source>
</reference>
<evidence type="ECO:0000313" key="2">
    <source>
        <dbReference type="EMBL" id="TNN47561.1"/>
    </source>
</evidence>